<protein>
    <submittedName>
        <fullName evidence="2">Uncharacterized protein LOC115480450</fullName>
    </submittedName>
</protein>
<dbReference type="KEGG" id="muo:115480450"/>
<organism evidence="1 2">
    <name type="scientific">Microcaecilia unicolor</name>
    <dbReference type="NCBI Taxonomy" id="1415580"/>
    <lineage>
        <taxon>Eukaryota</taxon>
        <taxon>Metazoa</taxon>
        <taxon>Chordata</taxon>
        <taxon>Craniata</taxon>
        <taxon>Vertebrata</taxon>
        <taxon>Euteleostomi</taxon>
        <taxon>Amphibia</taxon>
        <taxon>Gymnophiona</taxon>
        <taxon>Siphonopidae</taxon>
        <taxon>Microcaecilia</taxon>
    </lineage>
</organism>
<proteinExistence type="predicted"/>
<keyword evidence="1" id="KW-1185">Reference proteome</keyword>
<dbReference type="RefSeq" id="XP_030074992.1">
    <property type="nucleotide sequence ID" value="XM_030219132.1"/>
</dbReference>
<reference evidence="2" key="2">
    <citation type="submission" date="2025-08" db="UniProtKB">
        <authorList>
            <consortium name="RefSeq"/>
        </authorList>
    </citation>
    <scope>IDENTIFICATION</scope>
</reference>
<sequence length="208" mass="23565">MESLQELRQPLLRKEWGDAPGVWDGGQEKAGFFSWKSFSQSPFPQPELTQQLLNVGTLQRTVQPYCTLEPALYQDPSAVEIWGAPTWKRRDCTETAFMDADSELMEGSDRGDAGKKLMAEKDIHTVSYDVGEVACQNSRRIPPVTVTVRRVHFPWSSPRITLDYLSSPCSAAFGLWALLPFTCLRRQTRHWPKEITREPVQPPVTPSS</sequence>
<evidence type="ECO:0000313" key="1">
    <source>
        <dbReference type="Proteomes" id="UP000515156"/>
    </source>
</evidence>
<name>A0A6P7Z6L5_9AMPH</name>
<dbReference type="Proteomes" id="UP000515156">
    <property type="component" value="Chromosome 11"/>
</dbReference>
<dbReference type="InParanoid" id="A0A6P7Z6L5"/>
<reference evidence="1" key="1">
    <citation type="submission" date="2024-06" db="UniProtKB">
        <authorList>
            <consortium name="RefSeq"/>
        </authorList>
    </citation>
    <scope>NUCLEOTIDE SEQUENCE [LARGE SCALE GENOMIC DNA]</scope>
</reference>
<gene>
    <name evidence="2" type="primary">LOC115480450</name>
</gene>
<accession>A0A6P7Z6L5</accession>
<dbReference type="OrthoDB" id="10018862at2759"/>
<dbReference type="GeneID" id="115480450"/>
<evidence type="ECO:0000313" key="2">
    <source>
        <dbReference type="RefSeq" id="XP_030074992.1"/>
    </source>
</evidence>
<dbReference type="AlphaFoldDB" id="A0A6P7Z6L5"/>